<evidence type="ECO:0000313" key="2">
    <source>
        <dbReference type="EMBL" id="KIS03996.1"/>
    </source>
</evidence>
<dbReference type="AlphaFoldDB" id="A0A0D1ABB5"/>
<reference evidence="2 3" key="1">
    <citation type="submission" date="2013-08" db="EMBL/GenBank/DDBJ databases">
        <title>Lactobacillus wasatchii sp. WDC04, a late gas producing bacteria isolated from aged chedder cheese.</title>
        <authorList>
            <person name="Oberg C.J."/>
            <person name="Culumber M."/>
            <person name="McMahon D.J."/>
            <person name="Broadbent J.R."/>
            <person name="Oberg T.S."/>
            <person name="Ortaki F."/>
        </authorList>
    </citation>
    <scope>NUCLEOTIDE SEQUENCE [LARGE SCALE GENOMIC DNA]</scope>
    <source>
        <strain evidence="2 3">WDC04</strain>
    </source>
</reference>
<dbReference type="PATRIC" id="fig|1335616.4.peg.335"/>
<evidence type="ECO:0000256" key="1">
    <source>
        <dbReference type="SAM" id="MobiDB-lite"/>
    </source>
</evidence>
<proteinExistence type="predicted"/>
<gene>
    <name evidence="2" type="ORF">WDC_0335</name>
</gene>
<evidence type="ECO:0000313" key="3">
    <source>
        <dbReference type="Proteomes" id="UP000032279"/>
    </source>
</evidence>
<name>A0A0D1ABB5_9LACO</name>
<feature type="region of interest" description="Disordered" evidence="1">
    <location>
        <begin position="161"/>
        <end position="273"/>
    </location>
</feature>
<feature type="compositionally biased region" description="Low complexity" evidence="1">
    <location>
        <begin position="164"/>
        <end position="182"/>
    </location>
</feature>
<feature type="compositionally biased region" description="Low complexity" evidence="1">
    <location>
        <begin position="193"/>
        <end position="226"/>
    </location>
</feature>
<accession>A0A0D1ABB5</accession>
<protein>
    <submittedName>
        <fullName evidence="2">Uncharacterized protein</fullName>
    </submittedName>
</protein>
<comment type="caution">
    <text evidence="2">The sequence shown here is derived from an EMBL/GenBank/DDBJ whole genome shotgun (WGS) entry which is preliminary data.</text>
</comment>
<sequence length="273" mass="28621">MLTACGNTSENKKTNSADKQVVSAKKVSDPYKNLSKQSRKLVQVADKAVAKVVAAKLAIVNNNKDKLSTDELNALINKAQAKIAAIKGESKTLKVVRQTYTDILTVAKKPSLEALQATRTTIANLKDSALAQHIKKTVEKSLIKIVAKISNVTDKKIAEESKVGSATQASSAQQTSAASTGSGNTGATAQSNSQYTAPQSSTTSSQRTYSGTPSRSSNSQTNSSSSYRAPASNNNAQKADSQASQNTGKGANEMSVPGTGYVTANNVPMGDWF</sequence>
<feature type="region of interest" description="Disordered" evidence="1">
    <location>
        <begin position="1"/>
        <end position="24"/>
    </location>
</feature>
<dbReference type="EMBL" id="AWTT01000005">
    <property type="protein sequence ID" value="KIS03996.1"/>
    <property type="molecule type" value="Genomic_DNA"/>
</dbReference>
<feature type="compositionally biased region" description="Polar residues" evidence="1">
    <location>
        <begin position="231"/>
        <end position="249"/>
    </location>
</feature>
<organism evidence="2 3">
    <name type="scientific">Paucilactobacillus wasatchensis</name>
    <dbReference type="NCBI Taxonomy" id="1335616"/>
    <lineage>
        <taxon>Bacteria</taxon>
        <taxon>Bacillati</taxon>
        <taxon>Bacillota</taxon>
        <taxon>Bacilli</taxon>
        <taxon>Lactobacillales</taxon>
        <taxon>Lactobacillaceae</taxon>
        <taxon>Paucilactobacillus</taxon>
    </lineage>
</organism>
<keyword evidence="3" id="KW-1185">Reference proteome</keyword>
<dbReference type="Proteomes" id="UP000032279">
    <property type="component" value="Unassembled WGS sequence"/>
</dbReference>